<feature type="transmembrane region" description="Helical" evidence="7">
    <location>
        <begin position="155"/>
        <end position="175"/>
    </location>
</feature>
<dbReference type="PANTHER" id="PTHR13624">
    <property type="entry name" value="RE42071P"/>
    <property type="match status" value="1"/>
</dbReference>
<dbReference type="AlphaFoldDB" id="T0QTR6"/>
<feature type="transmembrane region" description="Helical" evidence="7">
    <location>
        <begin position="469"/>
        <end position="492"/>
    </location>
</feature>
<dbReference type="InterPro" id="IPR019395">
    <property type="entry name" value="Transmembrane_161A/B"/>
</dbReference>
<dbReference type="GO" id="GO:0016020">
    <property type="term" value="C:membrane"/>
    <property type="evidence" value="ECO:0007669"/>
    <property type="project" value="UniProtKB-SubCell"/>
</dbReference>
<comment type="subcellular location">
    <subcellularLocation>
        <location evidence="1">Membrane</location>
        <topology evidence="1">Multi-pass membrane protein</topology>
    </subcellularLocation>
</comment>
<feature type="transmembrane region" description="Helical" evidence="7">
    <location>
        <begin position="90"/>
        <end position="111"/>
    </location>
</feature>
<evidence type="ECO:0000256" key="1">
    <source>
        <dbReference type="ARBA" id="ARBA00004141"/>
    </source>
</evidence>
<feature type="transmembrane region" description="Helical" evidence="7">
    <location>
        <begin position="123"/>
        <end position="143"/>
    </location>
</feature>
<proteinExistence type="inferred from homology"/>
<keyword evidence="9" id="KW-1185">Reference proteome</keyword>
<dbReference type="VEuPathDB" id="FungiDB:SDRG_04531"/>
<keyword evidence="4 7" id="KW-1133">Transmembrane helix</keyword>
<dbReference type="OMA" id="RFALMPI"/>
<evidence type="ECO:0000256" key="3">
    <source>
        <dbReference type="ARBA" id="ARBA00022692"/>
    </source>
</evidence>
<evidence type="ECO:0000313" key="8">
    <source>
        <dbReference type="EMBL" id="EQC38101.1"/>
    </source>
</evidence>
<feature type="transmembrane region" description="Helical" evidence="7">
    <location>
        <begin position="216"/>
        <end position="238"/>
    </location>
</feature>
<evidence type="ECO:0000256" key="7">
    <source>
        <dbReference type="SAM" id="Phobius"/>
    </source>
</evidence>
<keyword evidence="3 7" id="KW-0812">Transmembrane</keyword>
<dbReference type="Pfam" id="PF10268">
    <property type="entry name" value="Tmemb_161AB"/>
    <property type="match status" value="1"/>
</dbReference>
<dbReference type="InParanoid" id="T0QTR6"/>
<keyword evidence="5 7" id="KW-0472">Membrane</keyword>
<sequence length="523" mass="57263">MAVLPPTYLGAVIVLFVLFRLRHIVSLTTLLMHRVSYFLPPSTAVLESLNTPPPPKKAKAPKPEKTATERLEAMKLLMTPIETGSLTHCLYFDLLDTMVLLGASAMVVFWLQQGADAASPDASYYVLVVALLLSVLFPVHVKFGHGVFGSYEARLGLVVGGLALIVACFCLYTPAGVFDFDVDGASSSLTFRVERVLASITGNTTVPAPPTRSVSLYLGGSLGLVAGVITSTQFLPALRFARMYLDFISSRAINTSWKIILHVNQLLPLLVAATFVRPFYAPLLTGAVVCDAVDTTLFALAPRDCGAAFMTESTFRDIRLGLIVLTALLRLACFRSHLQYFLLEPKGIITGMLLQRGRIDTSAVVDKLVIPFSYIPVVALQYLAPCLTYVAAAMLLQRKTPRCFHWMAWLEHVGVDRSLVVCEATTAPAPAAPAFFLAAGTDLDTNVLQTIVTGLQGYPIALPYVFETILGFAIFWTAFSWFGLSVAGLVYWRRVGTHHVSVEQEEVVTKHIKRKLQRKHKLL</sequence>
<evidence type="ECO:0000256" key="2">
    <source>
        <dbReference type="ARBA" id="ARBA00009706"/>
    </source>
</evidence>
<dbReference type="RefSeq" id="XP_008608428.1">
    <property type="nucleotide sequence ID" value="XM_008610206.1"/>
</dbReference>
<name>T0QTR6_SAPDV</name>
<comment type="similarity">
    <text evidence="2">Belongs to the TMEM161 family.</text>
</comment>
<reference evidence="8 9" key="1">
    <citation type="submission" date="2012-04" db="EMBL/GenBank/DDBJ databases">
        <title>The Genome Sequence of Saprolegnia declina VS20.</title>
        <authorList>
            <consortium name="The Broad Institute Genome Sequencing Platform"/>
            <person name="Russ C."/>
            <person name="Nusbaum C."/>
            <person name="Tyler B."/>
            <person name="van West P."/>
            <person name="Dieguez-Uribeondo J."/>
            <person name="de Bruijn I."/>
            <person name="Tripathy S."/>
            <person name="Jiang R."/>
            <person name="Young S.K."/>
            <person name="Zeng Q."/>
            <person name="Gargeya S."/>
            <person name="Fitzgerald M."/>
            <person name="Haas B."/>
            <person name="Abouelleil A."/>
            <person name="Alvarado L."/>
            <person name="Arachchi H.M."/>
            <person name="Berlin A."/>
            <person name="Chapman S.B."/>
            <person name="Goldberg J."/>
            <person name="Griggs A."/>
            <person name="Gujja S."/>
            <person name="Hansen M."/>
            <person name="Howarth C."/>
            <person name="Imamovic A."/>
            <person name="Larimer J."/>
            <person name="McCowen C."/>
            <person name="Montmayeur A."/>
            <person name="Murphy C."/>
            <person name="Neiman D."/>
            <person name="Pearson M."/>
            <person name="Priest M."/>
            <person name="Roberts A."/>
            <person name="Saif S."/>
            <person name="Shea T."/>
            <person name="Sisk P."/>
            <person name="Sykes S."/>
            <person name="Wortman J."/>
            <person name="Nusbaum C."/>
            <person name="Birren B."/>
        </authorList>
    </citation>
    <scope>NUCLEOTIDE SEQUENCE [LARGE SCALE GENOMIC DNA]</scope>
    <source>
        <strain evidence="8 9">VS20</strain>
    </source>
</reference>
<evidence type="ECO:0000256" key="5">
    <source>
        <dbReference type="ARBA" id="ARBA00023136"/>
    </source>
</evidence>
<dbReference type="PANTHER" id="PTHR13624:SF6">
    <property type="entry name" value="EMEI"/>
    <property type="match status" value="1"/>
</dbReference>
<dbReference type="EMBL" id="JH767142">
    <property type="protein sequence ID" value="EQC38101.1"/>
    <property type="molecule type" value="Genomic_DNA"/>
</dbReference>
<dbReference type="Proteomes" id="UP000030762">
    <property type="component" value="Unassembled WGS sequence"/>
</dbReference>
<dbReference type="OrthoDB" id="784140at2759"/>
<feature type="transmembrane region" description="Helical" evidence="7">
    <location>
        <begin position="259"/>
        <end position="276"/>
    </location>
</feature>
<accession>T0QTR6</accession>
<feature type="transmembrane region" description="Helical" evidence="7">
    <location>
        <begin position="6"/>
        <end position="25"/>
    </location>
</feature>
<evidence type="ECO:0000256" key="4">
    <source>
        <dbReference type="ARBA" id="ARBA00022989"/>
    </source>
</evidence>
<evidence type="ECO:0000256" key="6">
    <source>
        <dbReference type="ARBA" id="ARBA00023180"/>
    </source>
</evidence>
<protein>
    <submittedName>
        <fullName evidence="8">Uncharacterized protein</fullName>
    </submittedName>
</protein>
<keyword evidence="6" id="KW-0325">Glycoprotein</keyword>
<feature type="transmembrane region" description="Helical" evidence="7">
    <location>
        <begin position="374"/>
        <end position="396"/>
    </location>
</feature>
<dbReference type="eggNOG" id="KOG3978">
    <property type="taxonomic scope" value="Eukaryota"/>
</dbReference>
<evidence type="ECO:0000313" key="9">
    <source>
        <dbReference type="Proteomes" id="UP000030762"/>
    </source>
</evidence>
<organism evidence="8 9">
    <name type="scientific">Saprolegnia diclina (strain VS20)</name>
    <dbReference type="NCBI Taxonomy" id="1156394"/>
    <lineage>
        <taxon>Eukaryota</taxon>
        <taxon>Sar</taxon>
        <taxon>Stramenopiles</taxon>
        <taxon>Oomycota</taxon>
        <taxon>Saprolegniomycetes</taxon>
        <taxon>Saprolegniales</taxon>
        <taxon>Saprolegniaceae</taxon>
        <taxon>Saprolegnia</taxon>
    </lineage>
</organism>
<gene>
    <name evidence="8" type="ORF">SDRG_04531</name>
</gene>
<dbReference type="GeneID" id="19945258"/>